<accession>A0AA90XYG9</accession>
<protein>
    <submittedName>
        <fullName evidence="1">Tight adherance operon protein</fullName>
    </submittedName>
</protein>
<dbReference type="CDD" id="cd11614">
    <property type="entry name" value="SAF_CpaB_FlgA_like"/>
    <property type="match status" value="1"/>
</dbReference>
<evidence type="ECO:0000313" key="2">
    <source>
        <dbReference type="Proteomes" id="UP000698240"/>
    </source>
</evidence>
<dbReference type="AlphaFoldDB" id="A0AA90XYG9"/>
<dbReference type="EMBL" id="JAASAN010000005">
    <property type="protein sequence ID" value="NIL27612.1"/>
    <property type="molecule type" value="Genomic_DNA"/>
</dbReference>
<dbReference type="RefSeq" id="WP_050287408.1">
    <property type="nucleotide sequence ID" value="NZ_CP110790.1"/>
</dbReference>
<proteinExistence type="predicted"/>
<comment type="caution">
    <text evidence="1">The sequence shown here is derived from an EMBL/GenBank/DDBJ whole genome shotgun (WGS) entry which is preliminary data.</text>
</comment>
<dbReference type="Proteomes" id="UP000698240">
    <property type="component" value="Unassembled WGS sequence"/>
</dbReference>
<gene>
    <name evidence="1" type="ORF">HB980_13795</name>
</gene>
<reference evidence="1" key="1">
    <citation type="submission" date="2020-03" db="EMBL/GenBank/DDBJ databases">
        <authorList>
            <person name="Kislichkina A."/>
            <person name="Dentovskaya S."/>
            <person name="Shaikhutdinov R."/>
            <person name="Ivanov S."/>
            <person name="Sizova A."/>
            <person name="Solomentsev V."/>
            <person name="Bogun A."/>
        </authorList>
    </citation>
    <scope>NUCLEOTIDE SEQUENCE</scope>
    <source>
        <strain evidence="1">SCPM-O-B-8025</strain>
    </source>
</reference>
<name>A0AA90XYG9_9GAMM</name>
<evidence type="ECO:0000313" key="1">
    <source>
        <dbReference type="EMBL" id="NIL27612.1"/>
    </source>
</evidence>
<sequence>MNRKLILLFSLVIVTVGVAGILNNNKDDANNLTSFGEQKKEQNVDILLAQATRPLPSGKILTSEDYELNKIMVSKSSELINSDISNIKMINSHLLKSNITAGSYITNDMLVSPESREFSQLILKNNELIYRFNITQEEAYLLDALSIGDMIMLQLRTRETDKRKGLENSINIDTNEFNDRKSQNYLLTNVISNIQVIRIKKYSSSELSEKNKSNQKTDEIFTGYIDAIIHTDELDLIHMAEKAGDILLVPKVRLGNDSHRSKSLHDIFPKLHTVRELRG</sequence>
<organism evidence="1 2">
    <name type="scientific">Yersinia massiliensis</name>
    <dbReference type="NCBI Taxonomy" id="419257"/>
    <lineage>
        <taxon>Bacteria</taxon>
        <taxon>Pseudomonadati</taxon>
        <taxon>Pseudomonadota</taxon>
        <taxon>Gammaproteobacteria</taxon>
        <taxon>Enterobacterales</taxon>
        <taxon>Yersiniaceae</taxon>
        <taxon>Yersinia</taxon>
    </lineage>
</organism>